<dbReference type="InterPro" id="IPR002480">
    <property type="entry name" value="DAHP_synth_2"/>
</dbReference>
<keyword evidence="3" id="KW-0104">Cadmium</keyword>
<feature type="binding site" evidence="3">
    <location>
        <position position="140"/>
    </location>
    <ligand>
        <name>phosphoenolpyruvate</name>
        <dbReference type="ChEBI" id="CHEBI:58702"/>
    </ligand>
</feature>
<keyword evidence="3" id="KW-0464">Manganese</keyword>
<dbReference type="RefSeq" id="WP_075202126.1">
    <property type="nucleotide sequence ID" value="NZ_JVEJ01000283.1"/>
</dbReference>
<dbReference type="EMBL" id="VOUQ01000019">
    <property type="protein sequence ID" value="TXE27115.1"/>
    <property type="molecule type" value="Genomic_DNA"/>
</dbReference>
<protein>
    <recommendedName>
        <fullName evidence="4">Phospho-2-dehydro-3-deoxyheptonate aldolase</fullName>
        <ecNumber evidence="4">2.5.1.54</ecNumber>
    </recommendedName>
</protein>
<dbReference type="Pfam" id="PF01474">
    <property type="entry name" value="DAHP_synth_2"/>
    <property type="match status" value="1"/>
</dbReference>
<gene>
    <name evidence="5" type="ORF">FOT62_22610</name>
</gene>
<accession>A0A5C7C2P8</accession>
<sequence length="471" mass="53407">MRLKRDIDVLTGEGEHNRFVSILAGTHASTVPQPEKWHPSSWREAPMTQLPEYPDECTLRYYELILQSAPPLVLATEIRQFRHRMTQVAKGKSFLLQGGDCAESFDGGQATSIRDHFLTLTQMAGLIHEFTGLPVLKIGRIAGQFAKPRSQQEETRDGMTLPSFRGEIINGQDFSQQGRTPDPQRMLRAYYHAAATMNLLRAINASELPDYSDNLSVQVNSGSGRADHDYHRLCKQLYASYHQHVRNNCLDRPLFTSHEALLLHYEEAMTRKDTVDGAWYNCSAHMLWLGERTGDPDGAHVNYLRGVANPVGIKCGPNMTPERLLALLDILDPDKQPGKIVLIMRMGFAQIEERIPPLLQAVRARRHPVIWAVDPMHGNTRSTPQGYKTRSFSCIVEEVRRFTRLLKEKGEHPGGLHIEMTGEDVTECTGGLQHIDDKDLSYRYLTLCDPRLNRMQSLELSYRLGEAWRGL</sequence>
<evidence type="ECO:0000256" key="1">
    <source>
        <dbReference type="ARBA" id="ARBA00008911"/>
    </source>
</evidence>
<keyword evidence="2 4" id="KW-0808">Transferase</keyword>
<dbReference type="Proteomes" id="UP000321126">
    <property type="component" value="Unassembled WGS sequence"/>
</dbReference>
<reference evidence="5 6" key="1">
    <citation type="submission" date="2019-07" db="EMBL/GenBank/DDBJ databases">
        <title>Serratia strains were isolated from fresh produce.</title>
        <authorList>
            <person name="Cho G.-S."/>
            <person name="Stein M."/>
            <person name="Lee W."/>
            <person name="Suh S.H."/>
            <person name="Franz C.M.A.P."/>
        </authorList>
    </citation>
    <scope>NUCLEOTIDE SEQUENCE [LARGE SCALE GENOMIC DNA]</scope>
    <source>
        <strain evidence="5 6">S16</strain>
    </source>
</reference>
<evidence type="ECO:0000256" key="4">
    <source>
        <dbReference type="RuleBase" id="RU363071"/>
    </source>
</evidence>
<dbReference type="GO" id="GO:0009073">
    <property type="term" value="P:aromatic amino acid family biosynthetic process"/>
    <property type="evidence" value="ECO:0007669"/>
    <property type="project" value="InterPro"/>
</dbReference>
<comment type="caution">
    <text evidence="5">The sequence shown here is derived from an EMBL/GenBank/DDBJ whole genome shotgun (WGS) entry which is preliminary data.</text>
</comment>
<feature type="binding site" evidence="3">
    <location>
        <position position="345"/>
    </location>
    <ligand>
        <name>phosphoenolpyruvate</name>
        <dbReference type="ChEBI" id="CHEBI:58702"/>
    </ligand>
</feature>
<feature type="binding site" evidence="3">
    <location>
        <position position="377"/>
    </location>
    <ligand>
        <name>Mn(2+)</name>
        <dbReference type="ChEBI" id="CHEBI:29035"/>
    </ligand>
</feature>
<comment type="catalytic activity">
    <reaction evidence="4">
        <text>D-erythrose 4-phosphate + phosphoenolpyruvate + H2O = 7-phospho-2-dehydro-3-deoxy-D-arabino-heptonate + phosphate</text>
        <dbReference type="Rhea" id="RHEA:14717"/>
        <dbReference type="ChEBI" id="CHEBI:15377"/>
        <dbReference type="ChEBI" id="CHEBI:16897"/>
        <dbReference type="ChEBI" id="CHEBI:43474"/>
        <dbReference type="ChEBI" id="CHEBI:58394"/>
        <dbReference type="ChEBI" id="CHEBI:58702"/>
        <dbReference type="EC" id="2.5.1.54"/>
    </reaction>
</comment>
<evidence type="ECO:0000256" key="3">
    <source>
        <dbReference type="PIRSR" id="PIRSR602480-1"/>
    </source>
</evidence>
<evidence type="ECO:0000313" key="6">
    <source>
        <dbReference type="Proteomes" id="UP000321126"/>
    </source>
</evidence>
<dbReference type="EC" id="2.5.1.54" evidence="4"/>
<organism evidence="5 6">
    <name type="scientific">Serratia marcescens</name>
    <dbReference type="NCBI Taxonomy" id="615"/>
    <lineage>
        <taxon>Bacteria</taxon>
        <taxon>Pseudomonadati</taxon>
        <taxon>Pseudomonadota</taxon>
        <taxon>Gammaproteobacteria</taxon>
        <taxon>Enterobacterales</taxon>
        <taxon>Yersiniaceae</taxon>
        <taxon>Serratia</taxon>
    </lineage>
</organism>
<dbReference type="PANTHER" id="PTHR21337:SF0">
    <property type="entry name" value="PHOSPHO-2-DEHYDRO-3-DEOXYHEPTONATE ALDOLASE"/>
    <property type="match status" value="1"/>
</dbReference>
<evidence type="ECO:0000256" key="2">
    <source>
        <dbReference type="ARBA" id="ARBA00022679"/>
    </source>
</evidence>
<dbReference type="AlphaFoldDB" id="A0A5C7C2P8"/>
<comment type="cofactor">
    <cofactor evidence="3">
        <name>Mn(2+)</name>
        <dbReference type="ChEBI" id="CHEBI:29035"/>
    </cofactor>
    <cofactor evidence="3">
        <name>Co(2+)</name>
        <dbReference type="ChEBI" id="CHEBI:48828"/>
    </cofactor>
    <cofactor evidence="3">
        <name>Cd(2+)</name>
        <dbReference type="ChEBI" id="CHEBI:48775"/>
    </cofactor>
    <text evidence="3">Binds 1 divalent cation per subunit. The enzyme is active with manganese, cobalt or cadmium ions.</text>
</comment>
<dbReference type="SUPFAM" id="SSF51569">
    <property type="entry name" value="Aldolase"/>
    <property type="match status" value="1"/>
</dbReference>
<keyword evidence="3" id="KW-0170">Cobalt</keyword>
<dbReference type="PANTHER" id="PTHR21337">
    <property type="entry name" value="PHOSPHO-2-DEHYDRO-3-DEOXYHEPTONATE ALDOLASE 1, 2"/>
    <property type="match status" value="1"/>
</dbReference>
<name>A0A5C7C2P8_SERMA</name>
<feature type="binding site" evidence="3">
    <location>
        <position position="101"/>
    </location>
    <ligand>
        <name>Mn(2+)</name>
        <dbReference type="ChEBI" id="CHEBI:29035"/>
    </ligand>
</feature>
<dbReference type="InterPro" id="IPR013785">
    <property type="entry name" value="Aldolase_TIM"/>
</dbReference>
<feature type="binding site" evidence="3">
    <location>
        <position position="419"/>
    </location>
    <ligand>
        <name>Mn(2+)</name>
        <dbReference type="ChEBI" id="CHEBI:29035"/>
    </ligand>
</feature>
<feature type="binding site" evidence="3">
    <location>
        <position position="449"/>
    </location>
    <ligand>
        <name>Mn(2+)</name>
        <dbReference type="ChEBI" id="CHEBI:29035"/>
    </ligand>
</feature>
<feature type="binding site" evidence="3">
    <location>
        <begin position="291"/>
        <end position="292"/>
    </location>
    <ligand>
        <name>phosphoenolpyruvate</name>
        <dbReference type="ChEBI" id="CHEBI:58702"/>
    </ligand>
</feature>
<feature type="binding site" evidence="3">
    <location>
        <position position="314"/>
    </location>
    <ligand>
        <name>phosphoenolpyruvate</name>
        <dbReference type="ChEBI" id="CHEBI:58702"/>
    </ligand>
</feature>
<comment type="similarity">
    <text evidence="1 4">Belongs to the class-II DAHP synthase family.</text>
</comment>
<dbReference type="GO" id="GO:0003849">
    <property type="term" value="F:3-deoxy-7-phosphoheptulonate synthase activity"/>
    <property type="evidence" value="ECO:0007669"/>
    <property type="project" value="UniProtKB-EC"/>
</dbReference>
<dbReference type="Gene3D" id="3.20.20.70">
    <property type="entry name" value="Aldolase class I"/>
    <property type="match status" value="1"/>
</dbReference>
<proteinExistence type="inferred from homology"/>
<evidence type="ECO:0000313" key="5">
    <source>
        <dbReference type="EMBL" id="TXE27115.1"/>
    </source>
</evidence>